<evidence type="ECO:0000256" key="13">
    <source>
        <dbReference type="ARBA" id="ARBA00023136"/>
    </source>
</evidence>
<evidence type="ECO:0000256" key="5">
    <source>
        <dbReference type="ARBA" id="ARBA00010195"/>
    </source>
</evidence>
<evidence type="ECO:0000313" key="22">
    <source>
        <dbReference type="RefSeq" id="XP_060549042.1"/>
    </source>
</evidence>
<dbReference type="Pfam" id="PF02485">
    <property type="entry name" value="Branch"/>
    <property type="match status" value="1"/>
</dbReference>
<evidence type="ECO:0000256" key="16">
    <source>
        <dbReference type="ARBA" id="ARBA00030536"/>
    </source>
</evidence>
<evidence type="ECO:0000256" key="17">
    <source>
        <dbReference type="ARBA" id="ARBA00032285"/>
    </source>
</evidence>
<gene>
    <name evidence="22" type="primary">XYLT1</name>
</gene>
<dbReference type="InterPro" id="IPR024448">
    <property type="entry name" value="XylT_C"/>
</dbReference>
<feature type="region of interest" description="Disordered" evidence="19">
    <location>
        <begin position="80"/>
        <end position="100"/>
    </location>
</feature>
<dbReference type="Pfam" id="PF12529">
    <property type="entry name" value="Xylo_C"/>
    <property type="match status" value="1"/>
</dbReference>
<keyword evidence="11" id="KW-0479">Metal-binding</keyword>
<feature type="compositionally biased region" description="Basic and acidic residues" evidence="19">
    <location>
        <begin position="350"/>
        <end position="359"/>
    </location>
</feature>
<dbReference type="InterPro" id="IPR043538">
    <property type="entry name" value="XYLT"/>
</dbReference>
<dbReference type="InterPro" id="IPR003406">
    <property type="entry name" value="Glyco_trans_14"/>
</dbReference>
<keyword evidence="12" id="KW-0333">Golgi apparatus</keyword>
<evidence type="ECO:0000256" key="1">
    <source>
        <dbReference type="ARBA" id="ARBA00001968"/>
    </source>
</evidence>
<keyword evidence="15" id="KW-0325">Glycoprotein</keyword>
<comment type="pathway">
    <text evidence="4">Glycan metabolism; heparan sulfate biosynthesis.</text>
</comment>
<keyword evidence="13" id="KW-0472">Membrane</keyword>
<name>A0ABM3ZKZ8_PANGU</name>
<keyword evidence="10" id="KW-0808">Transferase</keyword>
<dbReference type="GeneID" id="117670788"/>
<feature type="compositionally biased region" description="Basic and acidic residues" evidence="19">
    <location>
        <begin position="299"/>
        <end position="315"/>
    </location>
</feature>
<comment type="subcellular location">
    <subcellularLocation>
        <location evidence="2">Golgi apparatus membrane</location>
        <topology evidence="2">Single-pass type II membrane protein</topology>
    </subcellularLocation>
</comment>
<comment type="pathway">
    <text evidence="3">Glycan metabolism; chondroitin sulfate biosynthesis.</text>
</comment>
<evidence type="ECO:0000256" key="15">
    <source>
        <dbReference type="ARBA" id="ARBA00023180"/>
    </source>
</evidence>
<evidence type="ECO:0000256" key="11">
    <source>
        <dbReference type="ARBA" id="ARBA00022723"/>
    </source>
</evidence>
<keyword evidence="9" id="KW-0328">Glycosyltransferase</keyword>
<evidence type="ECO:0000256" key="6">
    <source>
        <dbReference type="ARBA" id="ARBA00011245"/>
    </source>
</evidence>
<feature type="compositionally biased region" description="Basic and acidic residues" evidence="19">
    <location>
        <begin position="248"/>
        <end position="257"/>
    </location>
</feature>
<dbReference type="PANTHER" id="PTHR46025">
    <property type="entry name" value="XYLOSYLTRANSFERASE OXT"/>
    <property type="match status" value="1"/>
</dbReference>
<evidence type="ECO:0000256" key="4">
    <source>
        <dbReference type="ARBA" id="ARBA00005093"/>
    </source>
</evidence>
<feature type="compositionally biased region" description="Low complexity" evidence="19">
    <location>
        <begin position="262"/>
        <end position="271"/>
    </location>
</feature>
<evidence type="ECO:0000313" key="21">
    <source>
        <dbReference type="Proteomes" id="UP001652622"/>
    </source>
</evidence>
<evidence type="ECO:0000256" key="12">
    <source>
        <dbReference type="ARBA" id="ARBA00023034"/>
    </source>
</evidence>
<dbReference type="EC" id="2.4.2.26" evidence="7"/>
<reference evidence="22" key="1">
    <citation type="submission" date="2025-08" db="UniProtKB">
        <authorList>
            <consortium name="RefSeq"/>
        </authorList>
    </citation>
    <scope>IDENTIFICATION</scope>
    <source>
        <tissue evidence="22">Blood</tissue>
    </source>
</reference>
<evidence type="ECO:0000256" key="14">
    <source>
        <dbReference type="ARBA" id="ARBA00023157"/>
    </source>
</evidence>
<feature type="domain" description="Xylosyltransferase C-terminal" evidence="20">
    <location>
        <begin position="773"/>
        <end position="953"/>
    </location>
</feature>
<protein>
    <recommendedName>
        <fullName evidence="8">Xylosyltransferase 1</fullName>
        <ecNumber evidence="7">2.4.2.26</ecNumber>
    </recommendedName>
    <alternativeName>
        <fullName evidence="16">Peptide O-xylosyltransferase 1</fullName>
    </alternativeName>
    <alternativeName>
        <fullName evidence="17">Xylosyltransferase I</fullName>
    </alternativeName>
</protein>
<dbReference type="RefSeq" id="XP_060549042.1">
    <property type="nucleotide sequence ID" value="XM_060693059.1"/>
</dbReference>
<evidence type="ECO:0000256" key="10">
    <source>
        <dbReference type="ARBA" id="ARBA00022679"/>
    </source>
</evidence>
<feature type="region of interest" description="Disordered" evidence="19">
    <location>
        <begin position="30"/>
        <end position="66"/>
    </location>
</feature>
<feature type="compositionally biased region" description="Basic and acidic residues" evidence="19">
    <location>
        <begin position="138"/>
        <end position="150"/>
    </location>
</feature>
<feature type="region of interest" description="Disordered" evidence="19">
    <location>
        <begin position="1096"/>
        <end position="1119"/>
    </location>
</feature>
<evidence type="ECO:0000256" key="18">
    <source>
        <dbReference type="ARBA" id="ARBA00047847"/>
    </source>
</evidence>
<evidence type="ECO:0000256" key="7">
    <source>
        <dbReference type="ARBA" id="ARBA00011972"/>
    </source>
</evidence>
<dbReference type="PANTHER" id="PTHR46025:SF2">
    <property type="entry name" value="XYLOSYLTRANSFERASE 1"/>
    <property type="match status" value="1"/>
</dbReference>
<accession>A0ABM3ZKZ8</accession>
<evidence type="ECO:0000256" key="19">
    <source>
        <dbReference type="SAM" id="MobiDB-lite"/>
    </source>
</evidence>
<feature type="region of interest" description="Disordered" evidence="19">
    <location>
        <begin position="200"/>
        <end position="414"/>
    </location>
</feature>
<evidence type="ECO:0000256" key="8">
    <source>
        <dbReference type="ARBA" id="ARBA00015604"/>
    </source>
</evidence>
<evidence type="ECO:0000256" key="3">
    <source>
        <dbReference type="ARBA" id="ARBA00004840"/>
    </source>
</evidence>
<evidence type="ECO:0000256" key="9">
    <source>
        <dbReference type="ARBA" id="ARBA00022676"/>
    </source>
</evidence>
<comment type="similarity">
    <text evidence="5">Belongs to the glycosyltransferase 14 family. XylT subfamily.</text>
</comment>
<feature type="compositionally biased region" description="Pro residues" evidence="19">
    <location>
        <begin position="47"/>
        <end position="62"/>
    </location>
</feature>
<feature type="compositionally biased region" description="Polar residues" evidence="19">
    <location>
        <begin position="317"/>
        <end position="326"/>
    </location>
</feature>
<comment type="subunit">
    <text evidence="6">Monomer.</text>
</comment>
<proteinExistence type="inferred from homology"/>
<feature type="compositionally biased region" description="Polar residues" evidence="19">
    <location>
        <begin position="378"/>
        <end position="388"/>
    </location>
</feature>
<keyword evidence="21" id="KW-1185">Reference proteome</keyword>
<dbReference type="Proteomes" id="UP001652622">
    <property type="component" value="Unplaced"/>
</dbReference>
<keyword evidence="14" id="KW-1015">Disulfide bond</keyword>
<organism evidence="21 22">
    <name type="scientific">Pantherophis guttatus</name>
    <name type="common">Corn snake</name>
    <name type="synonym">Elaphe guttata</name>
    <dbReference type="NCBI Taxonomy" id="94885"/>
    <lineage>
        <taxon>Eukaryota</taxon>
        <taxon>Metazoa</taxon>
        <taxon>Chordata</taxon>
        <taxon>Craniata</taxon>
        <taxon>Vertebrata</taxon>
        <taxon>Euteleostomi</taxon>
        <taxon>Lepidosauria</taxon>
        <taxon>Squamata</taxon>
        <taxon>Bifurcata</taxon>
        <taxon>Unidentata</taxon>
        <taxon>Episquamata</taxon>
        <taxon>Toxicofera</taxon>
        <taxon>Serpentes</taxon>
        <taxon>Colubroidea</taxon>
        <taxon>Colubridae</taxon>
        <taxon>Colubrinae</taxon>
        <taxon>Pantherophis</taxon>
    </lineage>
</organism>
<feature type="region of interest" description="Disordered" evidence="19">
    <location>
        <begin position="138"/>
        <end position="162"/>
    </location>
</feature>
<comment type="cofactor">
    <cofactor evidence="1">
        <name>a divalent metal cation</name>
        <dbReference type="ChEBI" id="CHEBI:60240"/>
    </cofactor>
</comment>
<evidence type="ECO:0000256" key="2">
    <source>
        <dbReference type="ARBA" id="ARBA00004323"/>
    </source>
</evidence>
<comment type="catalytic activity">
    <reaction evidence="18">
        <text>UDP-alpha-D-xylose + L-seryl-[protein] = 3-O-(beta-D-xylosyl)-L-seryl-[protein] + UDP + H(+)</text>
        <dbReference type="Rhea" id="RHEA:50192"/>
        <dbReference type="Rhea" id="RHEA-COMP:9863"/>
        <dbReference type="Rhea" id="RHEA-COMP:12567"/>
        <dbReference type="ChEBI" id="CHEBI:15378"/>
        <dbReference type="ChEBI" id="CHEBI:29999"/>
        <dbReference type="ChEBI" id="CHEBI:57632"/>
        <dbReference type="ChEBI" id="CHEBI:58223"/>
        <dbReference type="ChEBI" id="CHEBI:132085"/>
        <dbReference type="EC" id="2.4.2.26"/>
    </reaction>
</comment>
<evidence type="ECO:0000259" key="20">
    <source>
        <dbReference type="Pfam" id="PF12529"/>
    </source>
</evidence>
<sequence>MFTRSRFDAGLRARCQARFFLRCSQSVFKGTHPSRCPPSVWVRDTGPPSPAAAPPPPPPLAGPPLQRLARRGLPQRRACVRLSSSSSSSSSSPPPADVSPAACKTPAAAAWLAGWLTDWLGLAGLVGWLTGWQRPGEEAKGEKAALRDGNDGSSGGSRVASPCGRRLARRSHSALLLALTVLLVQTLLVWNFSSLDAADEQQQQQQRQHHHQQQQQQPPPRRGALAGSTPSPSRSGHTSSSSSRRREKRDLESRDGPRAPQPRRAAGAFRGKVMMDQPLNPDKGFEAQDGYFSHRPKEKTRTDSNNENSVPKDFENIDNSNFAPRSQKQKHHPELVKKPISAQKERLRRKLEQEEKAKENSVLGKNFSERLPLDNSAPKPNNNGNSLKDTPRSLGQPHMKRNGNGSPELGYDQLPKCDISGKEALSALSRAKSKQCRQEIAKTYCQHKQGKLMPEQVTRFCPLEGKANNNLQWDEDSIEYMPADPVRIAFVLVVHGRASRQLMRMFKAIYHQDHFYYIHVDKRSNYLHRQVLQFASQYPNVRVTSWRMATIWGGASLLSTYLQSMQDLLEMKDWPWDFFINLSAADYPIRTNDQLVAFLSRYRNMNFLKSHGRDNARFIRKQGLDRLFLECDTHMWRLGDRKIPEGITVDGGSDWFLLNRKFVEYITFSTDDLVTKMKQFYSFTLLPAESFFHTVLENSPHCDTMVDNNLRITNWNRKLGCKCQYKNIVDWCGCSPNDFKPSDFHRFQQTARPTFFARKFEAVVNQEVISQLDYYLYGNYPSGTPGLRSYWENVYDEPDGIHSISDVALTLYHSFSRLGLKKAETSFHTDGDNSCRYYPMGHPVSVHLYFLADHFQGFLIKHHTTNLAASKLETLETWVIPKKVFKIASPPSDFGRLQFLEVGTDWDAKERIFRNFGGFLSPTDEPVGMQKWAKGPNVTVTVIWVDPVNVIAATYDILIESSAEFTHYKPPLNLPLRPGVWTIKILHHWVPVAETKFLVSPLTFLNKQAIRQEETTKLHGGPPKNSYMEQSFQGLNPVLNIPVSTGQLEQLKKNAMLTGTKLESWVDSLVGSVWSAVDVCTTGPTSCPVMQACSQTSWSSLSPDPKSELGPVRPDGRLR</sequence>
<feature type="compositionally biased region" description="Low complexity" evidence="19">
    <location>
        <begin position="227"/>
        <end position="242"/>
    </location>
</feature>